<gene>
    <name evidence="3" type="ORF">FC37_GL000094</name>
</gene>
<dbReference type="PATRIC" id="fig|1423748.3.peg.100"/>
<name>A0A0R1NIP7_9LACO</name>
<reference evidence="3 4" key="1">
    <citation type="journal article" date="2015" name="Genome Announc.">
        <title>Expanding the biotechnology potential of lactobacilli through comparative genomics of 213 strains and associated genera.</title>
        <authorList>
            <person name="Sun Z."/>
            <person name="Harris H.M."/>
            <person name="McCann A."/>
            <person name="Guo C."/>
            <person name="Argimon S."/>
            <person name="Zhang W."/>
            <person name="Yang X."/>
            <person name="Jeffery I.B."/>
            <person name="Cooney J.C."/>
            <person name="Kagawa T.F."/>
            <person name="Liu W."/>
            <person name="Song Y."/>
            <person name="Salvetti E."/>
            <person name="Wrobel A."/>
            <person name="Rasinkangas P."/>
            <person name="Parkhill J."/>
            <person name="Rea M.C."/>
            <person name="O'Sullivan O."/>
            <person name="Ritari J."/>
            <person name="Douillard F.P."/>
            <person name="Paul Ross R."/>
            <person name="Yang R."/>
            <person name="Briner A.E."/>
            <person name="Felis G.E."/>
            <person name="de Vos W.M."/>
            <person name="Barrangou R."/>
            <person name="Klaenhammer T.R."/>
            <person name="Caufield P.W."/>
            <person name="Cui Y."/>
            <person name="Zhang H."/>
            <person name="O'Toole P.W."/>
        </authorList>
    </citation>
    <scope>NUCLEOTIDE SEQUENCE [LARGE SCALE GENOMIC DNA]</scope>
    <source>
        <strain evidence="3 4">DSM 10532</strain>
    </source>
</reference>
<protein>
    <submittedName>
        <fullName evidence="3">Surface layer protein</fullName>
    </submittedName>
</protein>
<dbReference type="Proteomes" id="UP000051311">
    <property type="component" value="Unassembled WGS sequence"/>
</dbReference>
<evidence type="ECO:0000256" key="1">
    <source>
        <dbReference type="SAM" id="SignalP"/>
    </source>
</evidence>
<comment type="caution">
    <text evidence="3">The sequence shown here is derived from an EMBL/GenBank/DDBJ whole genome shotgun (WGS) entry which is preliminary data.</text>
</comment>
<feature type="signal peptide" evidence="1">
    <location>
        <begin position="1"/>
        <end position="23"/>
    </location>
</feature>
<feature type="domain" description="S-layer protein C-terminal" evidence="2">
    <location>
        <begin position="188"/>
        <end position="231"/>
    </location>
</feature>
<feature type="domain" description="S-layer protein C-terminal" evidence="2">
    <location>
        <begin position="255"/>
        <end position="275"/>
    </location>
</feature>
<evidence type="ECO:0000313" key="4">
    <source>
        <dbReference type="Proteomes" id="UP000051311"/>
    </source>
</evidence>
<dbReference type="RefSeq" id="WP_156400671.1">
    <property type="nucleotide sequence ID" value="NZ_AZEL01000063.1"/>
</dbReference>
<dbReference type="Pfam" id="PF03217">
    <property type="entry name" value="SlpA"/>
    <property type="match status" value="3"/>
</dbReference>
<dbReference type="EMBL" id="AZEL01000063">
    <property type="protein sequence ID" value="KRL20398.1"/>
    <property type="molecule type" value="Genomic_DNA"/>
</dbReference>
<feature type="domain" description="S-layer protein C-terminal" evidence="2">
    <location>
        <begin position="125"/>
        <end position="184"/>
    </location>
</feature>
<keyword evidence="1" id="KW-0732">Signal</keyword>
<feature type="chain" id="PRO_5039388272" evidence="1">
    <location>
        <begin position="24"/>
        <end position="502"/>
    </location>
</feature>
<evidence type="ECO:0000313" key="3">
    <source>
        <dbReference type="EMBL" id="KRL20398.1"/>
    </source>
</evidence>
<dbReference type="InterPro" id="IPR024968">
    <property type="entry name" value="SlpA_C_lactobacillus"/>
</dbReference>
<sequence length="502" mass="56447">MKLNKKIILVSAAALMALSPAIALTQNNEPVFAASKKATKKTIKTSANGITLYNKKGNFYTGKKKVKSNSTIKTYGNPVWITSRISLLSSDSFPIIRINNGQNYVWLGDNGYIKSNCLGSISNKGVINIARKGYVYDKNGKRLKSYRGGKATVTRNQKIKYAGKLTETSRELYYYVGSGAYVKAKDVSQVAGKNVMFLKTNTYVYNKKGQRIKKQGTLRKGTLVTYSGSVKAASSSDDFFFYPSESSNKDPQALKQYKIKGKVYYALGGGRYVKALNVSKINGQYVFTKQPTYVIPRADMYVLNKDLKETSKVVRAGSKVKIDQVLIDTDYTDPQLYVRIAGTKDQFLYWTDAGDYPDEDEGNFSFRFFMDDNHNFAESTQSLVTFKPGLEKTTPLYNDQGQLVDLGGKYLEKAARGNFLPENNYQVDYARYIWVPSEKKAELFYHLIGTTFSMRDPHSKYEYTWVKQNVGSVYVKASDVTFKGLKVKTQNTAEEATKLAEK</sequence>
<dbReference type="OrthoDB" id="2318088at2"/>
<evidence type="ECO:0000259" key="2">
    <source>
        <dbReference type="Pfam" id="PF03217"/>
    </source>
</evidence>
<dbReference type="eggNOG" id="ENOG5030GKE">
    <property type="taxonomic scope" value="Bacteria"/>
</dbReference>
<organism evidence="3 4">
    <name type="scientific">Lactobacillus gallinarum DSM 10532 = JCM 2011</name>
    <dbReference type="NCBI Taxonomy" id="1423748"/>
    <lineage>
        <taxon>Bacteria</taxon>
        <taxon>Bacillati</taxon>
        <taxon>Bacillota</taxon>
        <taxon>Bacilli</taxon>
        <taxon>Lactobacillales</taxon>
        <taxon>Lactobacillaceae</taxon>
        <taxon>Lactobacillus</taxon>
    </lineage>
</organism>
<dbReference type="AlphaFoldDB" id="A0A0R1NIP7"/>
<proteinExistence type="predicted"/>
<accession>A0A0R1NIP7</accession>